<evidence type="ECO:0000313" key="2">
    <source>
        <dbReference type="Proteomes" id="UP000262878"/>
    </source>
</evidence>
<protein>
    <submittedName>
        <fullName evidence="1">Uncharacterized protein</fullName>
    </submittedName>
</protein>
<sequence length="90" mass="10127">MTIDNQIANTLKRIIIISAEIPVKPLAVKEAKQVRFCLNEIGYLEQCLVRAEKDSLKVKIIAKLNEEIDIVKMLYEGLSVSDIRSQLDAA</sequence>
<proteinExistence type="predicted"/>
<accession>A0A348WLK9</accession>
<reference evidence="1 2" key="1">
    <citation type="journal article" date="2018" name="Nat. Biotechnol.">
        <title>A standardized bacterial taxonomy based on genome phylogeny substantially revises the tree of life.</title>
        <authorList>
            <person name="Parks D.H."/>
            <person name="Chuvochina M."/>
            <person name="Waite D.W."/>
            <person name="Rinke C."/>
            <person name="Skarshewski A."/>
            <person name="Chaumeil P.A."/>
            <person name="Hugenholtz P."/>
        </authorList>
    </citation>
    <scope>NUCLEOTIDE SEQUENCE [LARGE SCALE GENOMIC DNA]</scope>
    <source>
        <strain evidence="1">UBA9360</strain>
    </source>
</reference>
<dbReference type="Proteomes" id="UP000262878">
    <property type="component" value="Unassembled WGS sequence"/>
</dbReference>
<organism evidence="1 2">
    <name type="scientific">Idiomarina baltica</name>
    <dbReference type="NCBI Taxonomy" id="190892"/>
    <lineage>
        <taxon>Bacteria</taxon>
        <taxon>Pseudomonadati</taxon>
        <taxon>Pseudomonadota</taxon>
        <taxon>Gammaproteobacteria</taxon>
        <taxon>Alteromonadales</taxon>
        <taxon>Idiomarinaceae</taxon>
        <taxon>Idiomarina</taxon>
    </lineage>
</organism>
<gene>
    <name evidence="1" type="ORF">DCR58_01405</name>
</gene>
<name>A0A348WLK9_9GAMM</name>
<comment type="caution">
    <text evidence="1">The sequence shown here is derived from an EMBL/GenBank/DDBJ whole genome shotgun (WGS) entry which is preliminary data.</text>
</comment>
<dbReference type="AlphaFoldDB" id="A0A348WLK9"/>
<dbReference type="EMBL" id="DMUP01000033">
    <property type="protein sequence ID" value="HAR55421.1"/>
    <property type="molecule type" value="Genomic_DNA"/>
</dbReference>
<evidence type="ECO:0000313" key="1">
    <source>
        <dbReference type="EMBL" id="HAR55421.1"/>
    </source>
</evidence>